<evidence type="ECO:0000313" key="3">
    <source>
        <dbReference type="Proteomes" id="UP000634455"/>
    </source>
</evidence>
<organism evidence="2 3">
    <name type="scientific">Paramylibacter ulvae</name>
    <dbReference type="NCBI Taxonomy" id="1651968"/>
    <lineage>
        <taxon>Bacteria</taxon>
        <taxon>Pseudomonadati</taxon>
        <taxon>Pseudomonadota</taxon>
        <taxon>Alphaproteobacteria</taxon>
        <taxon>Rhodobacterales</taxon>
        <taxon>Paracoccaceae</taxon>
        <taxon>Paramylibacter</taxon>
    </lineage>
</organism>
<evidence type="ECO:0000256" key="1">
    <source>
        <dbReference type="SAM" id="Phobius"/>
    </source>
</evidence>
<protein>
    <submittedName>
        <fullName evidence="2">Uncharacterized protein</fullName>
    </submittedName>
</protein>
<accession>A0ABQ3D2C6</accession>
<evidence type="ECO:0000313" key="2">
    <source>
        <dbReference type="EMBL" id="GHA51684.1"/>
    </source>
</evidence>
<dbReference type="Proteomes" id="UP000634455">
    <property type="component" value="Unassembled WGS sequence"/>
</dbReference>
<keyword evidence="1" id="KW-0812">Transmembrane</keyword>
<keyword evidence="1" id="KW-1133">Transmembrane helix</keyword>
<name>A0ABQ3D2C6_9RHOB</name>
<reference evidence="3" key="1">
    <citation type="journal article" date="2019" name="Int. J. Syst. Evol. Microbiol.">
        <title>The Global Catalogue of Microorganisms (GCM) 10K type strain sequencing project: providing services to taxonomists for standard genome sequencing and annotation.</title>
        <authorList>
            <consortium name="The Broad Institute Genomics Platform"/>
            <consortium name="The Broad Institute Genome Sequencing Center for Infectious Disease"/>
            <person name="Wu L."/>
            <person name="Ma J."/>
        </authorList>
    </citation>
    <scope>NUCLEOTIDE SEQUENCE [LARGE SCALE GENOMIC DNA]</scope>
    <source>
        <strain evidence="3">KCTC 32465</strain>
    </source>
</reference>
<sequence>MSLLNTLADAFLWPDTKLCLYFGIKPTDEMGLMRSFLNTLVWLPLGLLVAYYCA</sequence>
<feature type="transmembrane region" description="Helical" evidence="1">
    <location>
        <begin position="35"/>
        <end position="53"/>
    </location>
</feature>
<keyword evidence="3" id="KW-1185">Reference proteome</keyword>
<dbReference type="EMBL" id="BMZF01000003">
    <property type="protein sequence ID" value="GHA51684.1"/>
    <property type="molecule type" value="Genomic_DNA"/>
</dbReference>
<gene>
    <name evidence="2" type="ORF">GCM10008927_16410</name>
</gene>
<keyword evidence="1" id="KW-0472">Membrane</keyword>
<comment type="caution">
    <text evidence="2">The sequence shown here is derived from an EMBL/GenBank/DDBJ whole genome shotgun (WGS) entry which is preliminary data.</text>
</comment>
<proteinExistence type="predicted"/>